<dbReference type="Gene3D" id="3.40.50.720">
    <property type="entry name" value="NAD(P)-binding Rossmann-like Domain"/>
    <property type="match status" value="1"/>
</dbReference>
<dbReference type="EMBL" id="MCFE01000509">
    <property type="protein sequence ID" value="ORX88679.1"/>
    <property type="molecule type" value="Genomic_DNA"/>
</dbReference>
<feature type="non-terminal residue" evidence="1">
    <location>
        <position position="1"/>
    </location>
</feature>
<sequence length="181" mass="20320">ICINGAGSIGALATWSASKILNFVITNTSRSIRIEWCKNMGATHVVDHHKNLKEQLSPLGIIVDYVFICYSTKKYLPIAKVIVKPLGRIVSIVEVEEALPFTKISKALSFSWEFMFAKSMHAFYMQSWSVILNRIADLTDSGVVQQTVTKTLQFFRQGLQTAHRKVQSGKVIIKITLNMSK</sequence>
<reference evidence="1 2" key="1">
    <citation type="submission" date="2016-07" db="EMBL/GenBank/DDBJ databases">
        <title>Pervasive Adenine N6-methylation of Active Genes in Fungi.</title>
        <authorList>
            <consortium name="DOE Joint Genome Institute"/>
            <person name="Mondo S.J."/>
            <person name="Dannebaum R.O."/>
            <person name="Kuo R.C."/>
            <person name="Labutti K."/>
            <person name="Haridas S."/>
            <person name="Kuo A."/>
            <person name="Salamov A."/>
            <person name="Ahrendt S.R."/>
            <person name="Lipzen A."/>
            <person name="Sullivan W."/>
            <person name="Andreopoulos W.B."/>
            <person name="Clum A."/>
            <person name="Lindquist E."/>
            <person name="Daum C."/>
            <person name="Ramamoorthy G.K."/>
            <person name="Gryganskyi A."/>
            <person name="Culley D."/>
            <person name="Magnuson J.K."/>
            <person name="James T.Y."/>
            <person name="O'Malley M.A."/>
            <person name="Stajich J.E."/>
            <person name="Spatafora J.W."/>
            <person name="Visel A."/>
            <person name="Grigoriev I.V."/>
        </authorList>
    </citation>
    <scope>NUCLEOTIDE SEQUENCE [LARGE SCALE GENOMIC DNA]</scope>
    <source>
        <strain evidence="1 2">CBS 931.73</strain>
    </source>
</reference>
<accession>A0A1Y1XSE3</accession>
<dbReference type="Proteomes" id="UP000193498">
    <property type="component" value="Unassembled WGS sequence"/>
</dbReference>
<name>A0A1Y1XSE3_9FUNG</name>
<keyword evidence="2" id="KW-1185">Reference proteome</keyword>
<dbReference type="PANTHER" id="PTHR11695:SF294">
    <property type="entry name" value="RETICULON-4-INTERACTING PROTEIN 1, MITOCHONDRIAL"/>
    <property type="match status" value="1"/>
</dbReference>
<dbReference type="AlphaFoldDB" id="A0A1Y1XSE3"/>
<dbReference type="Gene3D" id="3.90.180.10">
    <property type="entry name" value="Medium-chain alcohol dehydrogenases, catalytic domain"/>
    <property type="match status" value="1"/>
</dbReference>
<dbReference type="STRING" id="1314790.A0A1Y1XSE3"/>
<feature type="non-terminal residue" evidence="1">
    <location>
        <position position="181"/>
    </location>
</feature>
<dbReference type="InParanoid" id="A0A1Y1XSE3"/>
<gene>
    <name evidence="1" type="ORF">K493DRAFT_146648</name>
</gene>
<dbReference type="InterPro" id="IPR050700">
    <property type="entry name" value="YIM1/Zinc_Alcohol_DH_Fams"/>
</dbReference>
<dbReference type="InterPro" id="IPR036291">
    <property type="entry name" value="NAD(P)-bd_dom_sf"/>
</dbReference>
<dbReference type="PANTHER" id="PTHR11695">
    <property type="entry name" value="ALCOHOL DEHYDROGENASE RELATED"/>
    <property type="match status" value="1"/>
</dbReference>
<evidence type="ECO:0008006" key="3">
    <source>
        <dbReference type="Google" id="ProtNLM"/>
    </source>
</evidence>
<protein>
    <recommendedName>
        <fullName evidence="3">Alcohol dehydrogenase-like C-terminal domain-containing protein</fullName>
    </recommendedName>
</protein>
<evidence type="ECO:0000313" key="1">
    <source>
        <dbReference type="EMBL" id="ORX88679.1"/>
    </source>
</evidence>
<organism evidence="1 2">
    <name type="scientific">Basidiobolus meristosporus CBS 931.73</name>
    <dbReference type="NCBI Taxonomy" id="1314790"/>
    <lineage>
        <taxon>Eukaryota</taxon>
        <taxon>Fungi</taxon>
        <taxon>Fungi incertae sedis</taxon>
        <taxon>Zoopagomycota</taxon>
        <taxon>Entomophthoromycotina</taxon>
        <taxon>Basidiobolomycetes</taxon>
        <taxon>Basidiobolales</taxon>
        <taxon>Basidiobolaceae</taxon>
        <taxon>Basidiobolus</taxon>
    </lineage>
</organism>
<proteinExistence type="predicted"/>
<dbReference type="OrthoDB" id="3509362at2759"/>
<dbReference type="Pfam" id="PF13602">
    <property type="entry name" value="ADH_zinc_N_2"/>
    <property type="match status" value="1"/>
</dbReference>
<dbReference type="SUPFAM" id="SSF51735">
    <property type="entry name" value="NAD(P)-binding Rossmann-fold domains"/>
    <property type="match status" value="1"/>
</dbReference>
<comment type="caution">
    <text evidence="1">The sequence shown here is derived from an EMBL/GenBank/DDBJ whole genome shotgun (WGS) entry which is preliminary data.</text>
</comment>
<evidence type="ECO:0000313" key="2">
    <source>
        <dbReference type="Proteomes" id="UP000193498"/>
    </source>
</evidence>